<accession>A0AAX3N671</accession>
<name>A0AAX3N671_9BACL</name>
<keyword evidence="2" id="KW-0378">Hydrolase</keyword>
<evidence type="ECO:0000313" key="4">
    <source>
        <dbReference type="Proteomes" id="UP001220962"/>
    </source>
</evidence>
<reference evidence="2 5" key="1">
    <citation type="submission" date="2023-02" db="EMBL/GenBank/DDBJ databases">
        <title>Pathogen: clinical or host-associated sample.</title>
        <authorList>
            <person name="Hergert J."/>
            <person name="Casey R."/>
            <person name="Wagner J."/>
            <person name="Young E.L."/>
            <person name="Oakeson K.F."/>
        </authorList>
    </citation>
    <scope>NUCLEOTIDE SEQUENCE</scope>
    <source>
        <strain evidence="3 5">2022CK-00829</strain>
        <strain evidence="2">2022CK-00830</strain>
        <plasmid evidence="2">unnamed1</plasmid>
        <plasmid evidence="3 5">unnamed2</plasmid>
    </source>
</reference>
<evidence type="ECO:0000256" key="1">
    <source>
        <dbReference type="SAM" id="Phobius"/>
    </source>
</evidence>
<dbReference type="Pfam" id="PF04307">
    <property type="entry name" value="YdjM"/>
    <property type="match status" value="1"/>
</dbReference>
<feature type="transmembrane region" description="Helical" evidence="1">
    <location>
        <begin position="105"/>
        <end position="135"/>
    </location>
</feature>
<dbReference type="GO" id="GO:0016787">
    <property type="term" value="F:hydrolase activity"/>
    <property type="evidence" value="ECO:0007669"/>
    <property type="project" value="UniProtKB-KW"/>
</dbReference>
<evidence type="ECO:0000313" key="2">
    <source>
        <dbReference type="EMBL" id="WDH85271.1"/>
    </source>
</evidence>
<feature type="transmembrane region" description="Helical" evidence="1">
    <location>
        <begin position="212"/>
        <end position="231"/>
    </location>
</feature>
<protein>
    <submittedName>
        <fullName evidence="2">Metal-dependent hydrolase</fullName>
    </submittedName>
</protein>
<keyword evidence="1" id="KW-0472">Membrane</keyword>
<keyword evidence="5" id="KW-1185">Reference proteome</keyword>
<dbReference type="InterPro" id="IPR007404">
    <property type="entry name" value="YdjM-like"/>
</dbReference>
<keyword evidence="2" id="KW-0614">Plasmid</keyword>
<geneLocation type="plasmid" evidence="2 4">
    <name>unnamed1</name>
</geneLocation>
<dbReference type="Proteomes" id="UP001220962">
    <property type="component" value="Plasmid unnamed1"/>
</dbReference>
<dbReference type="EMBL" id="CP118102">
    <property type="protein sequence ID" value="WDH85271.1"/>
    <property type="molecule type" value="Genomic_DNA"/>
</dbReference>
<geneLocation type="plasmid" evidence="3 5">
    <name>unnamed2</name>
</geneLocation>
<feature type="transmembrane region" description="Helical" evidence="1">
    <location>
        <begin position="147"/>
        <end position="168"/>
    </location>
</feature>
<proteinExistence type="predicted"/>
<gene>
    <name evidence="2" type="ORF">PUW23_25895</name>
    <name evidence="3" type="ORF">PUW25_26935</name>
</gene>
<dbReference type="Proteomes" id="UP001221519">
    <property type="component" value="Plasmid unnamed2"/>
</dbReference>
<dbReference type="AlphaFoldDB" id="A0AAX3N671"/>
<evidence type="ECO:0000313" key="5">
    <source>
        <dbReference type="Proteomes" id="UP001221519"/>
    </source>
</evidence>
<sequence>MMGRAHLVISTGLSLSALQLADQEITIPVIVVAVLSSLLPDIDEPNSLLVSRAIPKTVIRTFQLLLLLAAAAVIFLGEAYSPWNYMLAIAAAIITFLPNRTLKNVIMILTGIILIAFGSQISPWNYIGGSLLILVSFLPHRGLTHTIYGLVGWTLILYLTTGDISIWLAGGLSYMLHLLADALTNRGIRILPPFKYVLRFRIMSTGSFRGSLVEYLCMGVTLGVVWLTFFLDKNLFTGG</sequence>
<feature type="transmembrane region" description="Helical" evidence="1">
    <location>
        <begin position="57"/>
        <end position="76"/>
    </location>
</feature>
<keyword evidence="1" id="KW-0812">Transmembrane</keyword>
<keyword evidence="1" id="KW-1133">Transmembrane helix</keyword>
<organism evidence="2 4">
    <name type="scientific">Paenibacillus urinalis</name>
    <dbReference type="NCBI Taxonomy" id="521520"/>
    <lineage>
        <taxon>Bacteria</taxon>
        <taxon>Bacillati</taxon>
        <taxon>Bacillota</taxon>
        <taxon>Bacilli</taxon>
        <taxon>Bacillales</taxon>
        <taxon>Paenibacillaceae</taxon>
        <taxon>Paenibacillus</taxon>
    </lineage>
</organism>
<evidence type="ECO:0000313" key="3">
    <source>
        <dbReference type="EMBL" id="WDI05260.1"/>
    </source>
</evidence>
<dbReference type="EMBL" id="CP118110">
    <property type="protein sequence ID" value="WDI05260.1"/>
    <property type="molecule type" value="Genomic_DNA"/>
</dbReference>
<feature type="transmembrane region" description="Helical" evidence="1">
    <location>
        <begin position="83"/>
        <end position="99"/>
    </location>
</feature>
<dbReference type="RefSeq" id="WP_090728192.1">
    <property type="nucleotide sequence ID" value="NZ_CP118102.1"/>
</dbReference>